<proteinExistence type="predicted"/>
<organism evidence="2 3">
    <name type="scientific">Armillaria ostoyae</name>
    <name type="common">Armillaria root rot fungus</name>
    <dbReference type="NCBI Taxonomy" id="47428"/>
    <lineage>
        <taxon>Eukaryota</taxon>
        <taxon>Fungi</taxon>
        <taxon>Dikarya</taxon>
        <taxon>Basidiomycota</taxon>
        <taxon>Agaricomycotina</taxon>
        <taxon>Agaricomycetes</taxon>
        <taxon>Agaricomycetidae</taxon>
        <taxon>Agaricales</taxon>
        <taxon>Marasmiineae</taxon>
        <taxon>Physalacriaceae</taxon>
        <taxon>Armillaria</taxon>
    </lineage>
</organism>
<gene>
    <name evidence="2" type="ORF">ARMOST_02114</name>
</gene>
<reference evidence="3" key="1">
    <citation type="journal article" date="2017" name="Nat. Ecol. Evol.">
        <title>Genome expansion and lineage-specific genetic innovations in the forest pathogenic fungi Armillaria.</title>
        <authorList>
            <person name="Sipos G."/>
            <person name="Prasanna A.N."/>
            <person name="Walter M.C."/>
            <person name="O'Connor E."/>
            <person name="Balint B."/>
            <person name="Krizsan K."/>
            <person name="Kiss B."/>
            <person name="Hess J."/>
            <person name="Varga T."/>
            <person name="Slot J."/>
            <person name="Riley R."/>
            <person name="Boka B."/>
            <person name="Rigling D."/>
            <person name="Barry K."/>
            <person name="Lee J."/>
            <person name="Mihaltcheva S."/>
            <person name="LaButti K."/>
            <person name="Lipzen A."/>
            <person name="Waldron R."/>
            <person name="Moloney N.M."/>
            <person name="Sperisen C."/>
            <person name="Kredics L."/>
            <person name="Vagvoelgyi C."/>
            <person name="Patrignani A."/>
            <person name="Fitzpatrick D."/>
            <person name="Nagy I."/>
            <person name="Doyle S."/>
            <person name="Anderson J.B."/>
            <person name="Grigoriev I.V."/>
            <person name="Gueldener U."/>
            <person name="Muensterkoetter M."/>
            <person name="Nagy L.G."/>
        </authorList>
    </citation>
    <scope>NUCLEOTIDE SEQUENCE [LARGE SCALE GENOMIC DNA]</scope>
    <source>
        <strain evidence="3">C18/9</strain>
    </source>
</reference>
<accession>A0A284QQT0</accession>
<evidence type="ECO:0000313" key="2">
    <source>
        <dbReference type="EMBL" id="SJK98844.1"/>
    </source>
</evidence>
<dbReference type="AlphaFoldDB" id="A0A284QQT0"/>
<evidence type="ECO:0000256" key="1">
    <source>
        <dbReference type="SAM" id="MobiDB-lite"/>
    </source>
</evidence>
<keyword evidence="3" id="KW-1185">Reference proteome</keyword>
<dbReference type="OMA" id="FEADSME"/>
<dbReference type="Proteomes" id="UP000219338">
    <property type="component" value="Unassembled WGS sequence"/>
</dbReference>
<evidence type="ECO:0000313" key="3">
    <source>
        <dbReference type="Proteomes" id="UP000219338"/>
    </source>
</evidence>
<protein>
    <submittedName>
        <fullName evidence="2">Uncharacterized protein</fullName>
    </submittedName>
</protein>
<name>A0A284QQT0_ARMOS</name>
<sequence>MNGTGILVAEHAGLGAEAFLLPGREPALGSRWPFAGMTGPKFGRVNEMKKVTPYCSRRLRWSLSEADSMELVGVPGTDSRESVNSADDDSDEGRRLYNAMMDVDIDKADRVFWWWL</sequence>
<feature type="region of interest" description="Disordered" evidence="1">
    <location>
        <begin position="73"/>
        <end position="92"/>
    </location>
</feature>
<dbReference type="EMBL" id="FUEG01000001">
    <property type="protein sequence ID" value="SJK98844.1"/>
    <property type="molecule type" value="Genomic_DNA"/>
</dbReference>